<gene>
    <name evidence="1" type="ORF">ABIG07_004087</name>
</gene>
<sequence>MDNLDRRRPTCYWLKEHGNFDLLDVGGNGQLDMAA</sequence>
<evidence type="ECO:0000313" key="1">
    <source>
        <dbReference type="EMBL" id="MEY9455139.1"/>
    </source>
</evidence>
<reference evidence="1 2" key="1">
    <citation type="submission" date="2024-07" db="EMBL/GenBank/DDBJ databases">
        <title>Genomic Encyclopedia of Type Strains, Phase V (KMG-V): Genome sequencing to study the core and pangenomes of soil and plant-associated prokaryotes.</title>
        <authorList>
            <person name="Whitman W."/>
        </authorList>
    </citation>
    <scope>NUCLEOTIDE SEQUENCE [LARGE SCALE GENOMIC DNA]</scope>
    <source>
        <strain evidence="1 2">USDA 152</strain>
    </source>
</reference>
<organism evidence="1 2">
    <name type="scientific">Bradyrhizobium ottawaense</name>
    <dbReference type="NCBI Taxonomy" id="931866"/>
    <lineage>
        <taxon>Bacteria</taxon>
        <taxon>Pseudomonadati</taxon>
        <taxon>Pseudomonadota</taxon>
        <taxon>Alphaproteobacteria</taxon>
        <taxon>Hyphomicrobiales</taxon>
        <taxon>Nitrobacteraceae</taxon>
        <taxon>Bradyrhizobium</taxon>
    </lineage>
</organism>
<name>A0ABV4FU62_9BRAD</name>
<comment type="caution">
    <text evidence="1">The sequence shown here is derived from an EMBL/GenBank/DDBJ whole genome shotgun (WGS) entry which is preliminary data.</text>
</comment>
<proteinExistence type="predicted"/>
<protein>
    <submittedName>
        <fullName evidence="1">Uncharacterized protein</fullName>
    </submittedName>
</protein>
<accession>A0ABV4FU62</accession>
<dbReference type="EMBL" id="JBGBZJ010000003">
    <property type="protein sequence ID" value="MEY9455139.1"/>
    <property type="molecule type" value="Genomic_DNA"/>
</dbReference>
<evidence type="ECO:0000313" key="2">
    <source>
        <dbReference type="Proteomes" id="UP001565369"/>
    </source>
</evidence>
<dbReference type="Proteomes" id="UP001565369">
    <property type="component" value="Unassembled WGS sequence"/>
</dbReference>
<keyword evidence="2" id="KW-1185">Reference proteome</keyword>